<keyword evidence="1" id="KW-0812">Transmembrane</keyword>
<sequence length="95" mass="10641">MGIGVTFAALYLGVFHFYGTIAGISLIANVILSILLSRSCRRVSVDYDTTPIYRNENVSNTDQTEMYTGLDFKEDRCAYQALTRGKEVIYSNTNI</sequence>
<reference evidence="2" key="1">
    <citation type="submission" date="2022-08" db="UniProtKB">
        <authorList>
            <consortium name="EnsemblMetazoa"/>
        </authorList>
    </citation>
    <scope>IDENTIFICATION</scope>
    <source>
        <strain evidence="2">05x7-T-G4-1.051#20</strain>
    </source>
</reference>
<evidence type="ECO:0000313" key="3">
    <source>
        <dbReference type="Proteomes" id="UP000005408"/>
    </source>
</evidence>
<dbReference type="AlphaFoldDB" id="A0A8W8JCZ7"/>
<evidence type="ECO:0000256" key="1">
    <source>
        <dbReference type="SAM" id="Phobius"/>
    </source>
</evidence>
<evidence type="ECO:0000313" key="2">
    <source>
        <dbReference type="EnsemblMetazoa" id="G18322.1:cds"/>
    </source>
</evidence>
<dbReference type="Proteomes" id="UP000005408">
    <property type="component" value="Unassembled WGS sequence"/>
</dbReference>
<protein>
    <submittedName>
        <fullName evidence="2">Uncharacterized protein</fullName>
    </submittedName>
</protein>
<accession>A0A8W8JCZ7</accession>
<proteinExistence type="predicted"/>
<dbReference type="EnsemblMetazoa" id="G18322.1">
    <property type="protein sequence ID" value="G18322.1:cds"/>
    <property type="gene ID" value="G18322"/>
</dbReference>
<name>A0A8W8JCZ7_MAGGI</name>
<keyword evidence="1" id="KW-1133">Transmembrane helix</keyword>
<feature type="transmembrane region" description="Helical" evidence="1">
    <location>
        <begin position="15"/>
        <end position="36"/>
    </location>
</feature>
<keyword evidence="1" id="KW-0472">Membrane</keyword>
<organism evidence="2 3">
    <name type="scientific">Magallana gigas</name>
    <name type="common">Pacific oyster</name>
    <name type="synonym">Crassostrea gigas</name>
    <dbReference type="NCBI Taxonomy" id="29159"/>
    <lineage>
        <taxon>Eukaryota</taxon>
        <taxon>Metazoa</taxon>
        <taxon>Spiralia</taxon>
        <taxon>Lophotrochozoa</taxon>
        <taxon>Mollusca</taxon>
        <taxon>Bivalvia</taxon>
        <taxon>Autobranchia</taxon>
        <taxon>Pteriomorphia</taxon>
        <taxon>Ostreida</taxon>
        <taxon>Ostreoidea</taxon>
        <taxon>Ostreidae</taxon>
        <taxon>Magallana</taxon>
    </lineage>
</organism>
<keyword evidence="3" id="KW-1185">Reference proteome</keyword>